<keyword evidence="8" id="KW-0496">Mitochondrion</keyword>
<comment type="caution">
    <text evidence="14">The sequence shown here is derived from an EMBL/GenBank/DDBJ whole genome shotgun (WGS) entry which is preliminary data.</text>
</comment>
<feature type="repeat" description="Solcar" evidence="11">
    <location>
        <begin position="138"/>
        <end position="231"/>
    </location>
</feature>
<dbReference type="EMBL" id="JAFBMS010000004">
    <property type="protein sequence ID" value="KAG9353131.1"/>
    <property type="molecule type" value="Genomic_DNA"/>
</dbReference>
<gene>
    <name evidence="14" type="ORF">JZ751_017707</name>
</gene>
<feature type="transmembrane region" description="Helical" evidence="13">
    <location>
        <begin position="491"/>
        <end position="512"/>
    </location>
</feature>
<dbReference type="Pfam" id="PF00153">
    <property type="entry name" value="Mito_carr"/>
    <property type="match status" value="2"/>
</dbReference>
<feature type="region of interest" description="Disordered" evidence="12">
    <location>
        <begin position="597"/>
        <end position="635"/>
    </location>
</feature>
<keyword evidence="5" id="KW-0677">Repeat</keyword>
<feature type="compositionally biased region" description="Basic and acidic residues" evidence="12">
    <location>
        <begin position="610"/>
        <end position="626"/>
    </location>
</feature>
<evidence type="ECO:0000256" key="8">
    <source>
        <dbReference type="ARBA" id="ARBA00023128"/>
    </source>
</evidence>
<dbReference type="AlphaFoldDB" id="A0A8T2PP57"/>
<sequence>MSGTQILEFTPQDAHFGPPTPCTSSALGPSLALVPPVPPAVGPPLDFALGALACCGACVFTNPLEVVKTRLQLQGELRARGSYQRHYHGVLQALWVVGQTDGLRGLQKGLSAGLLYQAIMNGVRLGFYSYTEAAGYTAAPGGSLLAGATAGALGAFIASPAYLVKTHLQAQSVATIAVGHQHNHQGVSSAFASIYQREGLVGLWRGVSGAVPRVMVGSASQLATFCSAKDWVSRSQWFVPDSWLIALTAAMISGVAVTVTMTPFDVISTRLYNQPVDELCRGRLYRGFFDCLMKVCQTEGPLGLYKGFGPVFIRLAPHTMLSMLFWDLLRQRAFHDNGEGKNKEQSGTKKGTTGGLIGSIQFWLLTGLLSLVGPRVSSLVALEFCLRAVSARITVEADVLSNYIQQHLVQCQFSLGCALTCSLHFLQEGALHSWLSLLLAVGPSWILASQSERLLHHVVALYPLHSSNGYCGVCITLLASGRTLLPHLCHAVVLAFSVAAVAGVSIVNHHFLSGTEALRFWTLLTICYALLVVYIQEEQHRHPGGEAMLHTVVVRLGGLLVLMLTVGNWTDVLHILICFLGEVVCLVPSQDLLDGIPEEDDDGVLSEPPQKWRKDSRWTMDSRPETQPDVAIPPQQRLRASRALYGGRDSQTFLDSHIPQKAHSMQAQEHT</sequence>
<evidence type="ECO:0000256" key="9">
    <source>
        <dbReference type="ARBA" id="ARBA00023136"/>
    </source>
</evidence>
<keyword evidence="6" id="KW-0999">Mitochondrion inner membrane</keyword>
<feature type="transmembrane region" description="Helical" evidence="13">
    <location>
        <begin position="518"/>
        <end position="535"/>
    </location>
</feature>
<evidence type="ECO:0000256" key="13">
    <source>
        <dbReference type="SAM" id="Phobius"/>
    </source>
</evidence>
<dbReference type="PANTHER" id="PTHR45928">
    <property type="entry name" value="RE38146P"/>
    <property type="match status" value="1"/>
</dbReference>
<feature type="repeat" description="Solcar" evidence="11">
    <location>
        <begin position="241"/>
        <end position="332"/>
    </location>
</feature>
<accession>A0A8T2PP57</accession>
<evidence type="ECO:0000256" key="2">
    <source>
        <dbReference type="ARBA" id="ARBA00006375"/>
    </source>
</evidence>
<evidence type="ECO:0000256" key="12">
    <source>
        <dbReference type="SAM" id="MobiDB-lite"/>
    </source>
</evidence>
<dbReference type="FunFam" id="1.50.40.10:FF:000039">
    <property type="entry name" value="Solute carrier family 25 member 35"/>
    <property type="match status" value="1"/>
</dbReference>
<evidence type="ECO:0000256" key="10">
    <source>
        <dbReference type="ARBA" id="ARBA00040911"/>
    </source>
</evidence>
<feature type="transmembrane region" description="Helical" evidence="13">
    <location>
        <begin position="547"/>
        <end position="566"/>
    </location>
</feature>
<dbReference type="OrthoDB" id="6703404at2759"/>
<evidence type="ECO:0000256" key="4">
    <source>
        <dbReference type="ARBA" id="ARBA00022692"/>
    </source>
</evidence>
<dbReference type="Gene3D" id="1.50.40.10">
    <property type="entry name" value="Mitochondrial carrier domain"/>
    <property type="match status" value="1"/>
</dbReference>
<evidence type="ECO:0000256" key="3">
    <source>
        <dbReference type="ARBA" id="ARBA00022448"/>
    </source>
</evidence>
<dbReference type="Proteomes" id="UP000824540">
    <property type="component" value="Unassembled WGS sequence"/>
</dbReference>
<evidence type="ECO:0000313" key="15">
    <source>
        <dbReference type="Proteomes" id="UP000824540"/>
    </source>
</evidence>
<organism evidence="14 15">
    <name type="scientific">Albula glossodonta</name>
    <name type="common">roundjaw bonefish</name>
    <dbReference type="NCBI Taxonomy" id="121402"/>
    <lineage>
        <taxon>Eukaryota</taxon>
        <taxon>Metazoa</taxon>
        <taxon>Chordata</taxon>
        <taxon>Craniata</taxon>
        <taxon>Vertebrata</taxon>
        <taxon>Euteleostomi</taxon>
        <taxon>Actinopterygii</taxon>
        <taxon>Neopterygii</taxon>
        <taxon>Teleostei</taxon>
        <taxon>Albuliformes</taxon>
        <taxon>Albulidae</taxon>
        <taxon>Albula</taxon>
    </lineage>
</organism>
<dbReference type="SUPFAM" id="SSF103506">
    <property type="entry name" value="Mitochondrial carrier"/>
    <property type="match status" value="1"/>
</dbReference>
<proteinExistence type="inferred from homology"/>
<keyword evidence="4 11" id="KW-0812">Transmembrane</keyword>
<dbReference type="GO" id="GO:0005743">
    <property type="term" value="C:mitochondrial inner membrane"/>
    <property type="evidence" value="ECO:0007669"/>
    <property type="project" value="UniProtKB-SubCell"/>
</dbReference>
<evidence type="ECO:0000313" key="14">
    <source>
        <dbReference type="EMBL" id="KAG9353131.1"/>
    </source>
</evidence>
<keyword evidence="9 11" id="KW-0472">Membrane</keyword>
<evidence type="ECO:0000256" key="7">
    <source>
        <dbReference type="ARBA" id="ARBA00022989"/>
    </source>
</evidence>
<reference evidence="14" key="1">
    <citation type="thesis" date="2021" institute="BYU ScholarsArchive" country="Provo, UT, USA">
        <title>Applications of and Algorithms for Genome Assembly and Genomic Analyses with an Emphasis on Marine Teleosts.</title>
        <authorList>
            <person name="Pickett B.D."/>
        </authorList>
    </citation>
    <scope>NUCLEOTIDE SEQUENCE</scope>
    <source>
        <strain evidence="14">HI-2016</strain>
    </source>
</reference>
<comment type="subcellular location">
    <subcellularLocation>
        <location evidence="1">Mitochondrion inner membrane</location>
        <topology evidence="1">Multi-pass membrane protein</topology>
    </subcellularLocation>
</comment>
<protein>
    <recommendedName>
        <fullName evidence="10">Solute carrier family 25 member 34</fullName>
    </recommendedName>
</protein>
<dbReference type="PANTHER" id="PTHR45928:SF3">
    <property type="entry name" value="SOLUTE CARRIER FAMILY 25 MEMBER 34"/>
    <property type="match status" value="1"/>
</dbReference>
<feature type="repeat" description="Solcar" evidence="11">
    <location>
        <begin position="41"/>
        <end position="134"/>
    </location>
</feature>
<dbReference type="PROSITE" id="PS50920">
    <property type="entry name" value="SOLCAR"/>
    <property type="match status" value="3"/>
</dbReference>
<evidence type="ECO:0000256" key="1">
    <source>
        <dbReference type="ARBA" id="ARBA00004448"/>
    </source>
</evidence>
<name>A0A8T2PP57_9TELE</name>
<dbReference type="InterPro" id="IPR031648">
    <property type="entry name" value="TMEM82"/>
</dbReference>
<keyword evidence="3" id="KW-0813">Transport</keyword>
<comment type="similarity">
    <text evidence="2">Belongs to the mitochondrial carrier (TC 2.A.29) family.</text>
</comment>
<evidence type="ECO:0000256" key="6">
    <source>
        <dbReference type="ARBA" id="ARBA00022792"/>
    </source>
</evidence>
<dbReference type="InterPro" id="IPR018108">
    <property type="entry name" value="MCP_transmembrane"/>
</dbReference>
<dbReference type="InterPro" id="IPR051508">
    <property type="entry name" value="Mito_Carrier_Antiporter"/>
</dbReference>
<keyword evidence="15" id="KW-1185">Reference proteome</keyword>
<evidence type="ECO:0000256" key="11">
    <source>
        <dbReference type="PROSITE-ProRule" id="PRU00282"/>
    </source>
</evidence>
<dbReference type="Pfam" id="PF15816">
    <property type="entry name" value="TMEM82"/>
    <property type="match status" value="1"/>
</dbReference>
<dbReference type="InterPro" id="IPR023395">
    <property type="entry name" value="MCP_dom_sf"/>
</dbReference>
<evidence type="ECO:0000256" key="5">
    <source>
        <dbReference type="ARBA" id="ARBA00022737"/>
    </source>
</evidence>
<keyword evidence="7 13" id="KW-1133">Transmembrane helix</keyword>